<feature type="domain" description="Lebercilin" evidence="5">
    <location>
        <begin position="59"/>
        <end position="250"/>
    </location>
</feature>
<feature type="region of interest" description="Disordered" evidence="4">
    <location>
        <begin position="359"/>
        <end position="420"/>
    </location>
</feature>
<dbReference type="PANTHER" id="PTHR16650:SF6">
    <property type="entry name" value="GH21622P"/>
    <property type="match status" value="1"/>
</dbReference>
<dbReference type="InterPro" id="IPR026188">
    <property type="entry name" value="Lebercilin-like"/>
</dbReference>
<dbReference type="AlphaFoldDB" id="A0AAV1JXC2"/>
<evidence type="ECO:0000256" key="3">
    <source>
        <dbReference type="SAM" id="Coils"/>
    </source>
</evidence>
<dbReference type="GO" id="GO:0005930">
    <property type="term" value="C:axoneme"/>
    <property type="evidence" value="ECO:0007669"/>
    <property type="project" value="TreeGrafter"/>
</dbReference>
<accession>A0AAV1JXC2</accession>
<evidence type="ECO:0000256" key="4">
    <source>
        <dbReference type="SAM" id="MobiDB-lite"/>
    </source>
</evidence>
<evidence type="ECO:0000256" key="2">
    <source>
        <dbReference type="ARBA" id="ARBA00023054"/>
    </source>
</evidence>
<evidence type="ECO:0000313" key="6">
    <source>
        <dbReference type="EMBL" id="CAK1552744.1"/>
    </source>
</evidence>
<feature type="compositionally biased region" description="Polar residues" evidence="4">
    <location>
        <begin position="285"/>
        <end position="295"/>
    </location>
</feature>
<keyword evidence="2 3" id="KW-0175">Coiled coil</keyword>
<protein>
    <recommendedName>
        <fullName evidence="5">Lebercilin domain-containing protein</fullName>
    </recommendedName>
</protein>
<dbReference type="Proteomes" id="UP001497472">
    <property type="component" value="Unassembled WGS sequence"/>
</dbReference>
<keyword evidence="7" id="KW-1185">Reference proteome</keyword>
<gene>
    <name evidence="6" type="ORF">LNINA_LOCUS11774</name>
</gene>
<comment type="similarity">
    <text evidence="1">Belongs to the LCA5 family.</text>
</comment>
<dbReference type="Pfam" id="PF15619">
    <property type="entry name" value="Lebercilin"/>
    <property type="match status" value="1"/>
</dbReference>
<dbReference type="EMBL" id="CAVLEF010000163">
    <property type="protein sequence ID" value="CAK1552744.1"/>
    <property type="molecule type" value="Genomic_DNA"/>
</dbReference>
<comment type="caution">
    <text evidence="6">The sequence shown here is derived from an EMBL/GenBank/DDBJ whole genome shotgun (WGS) entry which is preliminary data.</text>
</comment>
<evidence type="ECO:0000313" key="7">
    <source>
        <dbReference type="Proteomes" id="UP001497472"/>
    </source>
</evidence>
<name>A0AAV1JXC2_9NEOP</name>
<dbReference type="InterPro" id="IPR028933">
    <property type="entry name" value="Lebercilin_dom"/>
</dbReference>
<evidence type="ECO:0000259" key="5">
    <source>
        <dbReference type="Pfam" id="PF15619"/>
    </source>
</evidence>
<feature type="region of interest" description="Disordered" evidence="4">
    <location>
        <begin position="253"/>
        <end position="295"/>
    </location>
</feature>
<dbReference type="GO" id="GO:0042073">
    <property type="term" value="P:intraciliary transport"/>
    <property type="evidence" value="ECO:0007669"/>
    <property type="project" value="TreeGrafter"/>
</dbReference>
<reference evidence="6 7" key="1">
    <citation type="submission" date="2023-11" db="EMBL/GenBank/DDBJ databases">
        <authorList>
            <person name="Okamura Y."/>
        </authorList>
    </citation>
    <scope>NUCLEOTIDE SEQUENCE [LARGE SCALE GENOMIC DNA]</scope>
</reference>
<dbReference type="PANTHER" id="PTHR16650">
    <property type="entry name" value="C21ORF13-RELATED"/>
    <property type="match status" value="1"/>
</dbReference>
<feature type="compositionally biased region" description="Polar residues" evidence="4">
    <location>
        <begin position="253"/>
        <end position="277"/>
    </location>
</feature>
<proteinExistence type="inferred from homology"/>
<organism evidence="6 7">
    <name type="scientific">Leptosia nina</name>
    <dbReference type="NCBI Taxonomy" id="320188"/>
    <lineage>
        <taxon>Eukaryota</taxon>
        <taxon>Metazoa</taxon>
        <taxon>Ecdysozoa</taxon>
        <taxon>Arthropoda</taxon>
        <taxon>Hexapoda</taxon>
        <taxon>Insecta</taxon>
        <taxon>Pterygota</taxon>
        <taxon>Neoptera</taxon>
        <taxon>Endopterygota</taxon>
        <taxon>Lepidoptera</taxon>
        <taxon>Glossata</taxon>
        <taxon>Ditrysia</taxon>
        <taxon>Papilionoidea</taxon>
        <taxon>Pieridae</taxon>
        <taxon>Pierinae</taxon>
        <taxon>Leptosia</taxon>
    </lineage>
</organism>
<evidence type="ECO:0000256" key="1">
    <source>
        <dbReference type="ARBA" id="ARBA00010229"/>
    </source>
</evidence>
<sequence>MSVLSLLPEDKRKDQRNSLESVYSSNSRLNLLHKRKRMSPLRLALGMSSQTQQRGDRSVTQRVLSAKTHRIKQLQNQLADAHYHLQELSNENKILRALQKKQETALQRYESSSAELPQVLAAHSEETRVQQIKYRQARQQLRDLEARLREREQQLQALRDEHRHLLQLTRDKNLLEREKLQVRVSELNETVRQQQETISALQRRIALEAKNFKHRLQVEVNKHKDTRHDLDLAISNADKLSTIIEMKEKMISTAASRTGGSRSPSKTATGSRSQSRTAGFDDASKSSAMSQRCTYTAVNERPTAAGARVADPSELARAVRDGIADLTIDDDRLTECATPEDTRIRMRAMKMDLMTKIINNEESTSRRASALRGRSSEESTEEELTRGPTRPVSRGRRSSAVCFSEADEDAPGSTDLAAGDDVDRASARKLSGKQEKYCKNILEDIEKSSRVIDVHVRQLSAVQSAGDRIAEQLRAVDRVNELVNAKGDVPEPALTRLQERFQSLSEHVVARGPSGRRAKVSTLLDDEALTNRDLLDDLLGKK</sequence>
<feature type="coiled-coil region" evidence="3">
    <location>
        <begin position="71"/>
        <end position="211"/>
    </location>
</feature>